<reference evidence="3" key="1">
    <citation type="journal article" date="2017" name="Nat. Ecol. Evol.">
        <title>Genome expansion and lineage-specific genetic innovations in the forest pathogenic fungi Armillaria.</title>
        <authorList>
            <person name="Sipos G."/>
            <person name="Prasanna A.N."/>
            <person name="Walter M.C."/>
            <person name="O'Connor E."/>
            <person name="Balint B."/>
            <person name="Krizsan K."/>
            <person name="Kiss B."/>
            <person name="Hess J."/>
            <person name="Varga T."/>
            <person name="Slot J."/>
            <person name="Riley R."/>
            <person name="Boka B."/>
            <person name="Rigling D."/>
            <person name="Barry K."/>
            <person name="Lee J."/>
            <person name="Mihaltcheva S."/>
            <person name="LaButti K."/>
            <person name="Lipzen A."/>
            <person name="Waldron R."/>
            <person name="Moloney N.M."/>
            <person name="Sperisen C."/>
            <person name="Kredics L."/>
            <person name="Vagvoelgyi C."/>
            <person name="Patrignani A."/>
            <person name="Fitzpatrick D."/>
            <person name="Nagy I."/>
            <person name="Doyle S."/>
            <person name="Anderson J.B."/>
            <person name="Grigoriev I.V."/>
            <person name="Gueldener U."/>
            <person name="Muensterkoetter M."/>
            <person name="Nagy L.G."/>
        </authorList>
    </citation>
    <scope>NUCLEOTIDE SEQUENCE [LARGE SCALE GENOMIC DNA]</scope>
    <source>
        <strain evidence="3">Ar21-2</strain>
    </source>
</reference>
<proteinExistence type="predicted"/>
<dbReference type="AlphaFoldDB" id="A0A2H3CMN8"/>
<evidence type="ECO:0000313" key="2">
    <source>
        <dbReference type="EMBL" id="PBK84285.1"/>
    </source>
</evidence>
<dbReference type="EMBL" id="KZ293699">
    <property type="protein sequence ID" value="PBK84285.1"/>
    <property type="molecule type" value="Genomic_DNA"/>
</dbReference>
<keyword evidence="3" id="KW-1185">Reference proteome</keyword>
<evidence type="ECO:0000256" key="1">
    <source>
        <dbReference type="SAM" id="MobiDB-lite"/>
    </source>
</evidence>
<gene>
    <name evidence="2" type="ORF">ARMGADRAFT_1088522</name>
</gene>
<dbReference type="Proteomes" id="UP000217790">
    <property type="component" value="Unassembled WGS sequence"/>
</dbReference>
<accession>A0A2H3CMN8</accession>
<sequence length="121" mass="13689">MSRLVEVEEVKDVEKAYWRKRPTASNYILEDVENGELEQYSAVSVESQAHKVYQATLWAEIGIGKVEELEEPEESLSEDVKEVILLTGVPSLQAPKSDNCLKYQSESPPPAFQKPIRIPKT</sequence>
<organism evidence="2 3">
    <name type="scientific">Armillaria gallica</name>
    <name type="common">Bulbous honey fungus</name>
    <name type="synonym">Armillaria bulbosa</name>
    <dbReference type="NCBI Taxonomy" id="47427"/>
    <lineage>
        <taxon>Eukaryota</taxon>
        <taxon>Fungi</taxon>
        <taxon>Dikarya</taxon>
        <taxon>Basidiomycota</taxon>
        <taxon>Agaricomycotina</taxon>
        <taxon>Agaricomycetes</taxon>
        <taxon>Agaricomycetidae</taxon>
        <taxon>Agaricales</taxon>
        <taxon>Marasmiineae</taxon>
        <taxon>Physalacriaceae</taxon>
        <taxon>Armillaria</taxon>
    </lineage>
</organism>
<feature type="region of interest" description="Disordered" evidence="1">
    <location>
        <begin position="97"/>
        <end position="121"/>
    </location>
</feature>
<protein>
    <submittedName>
        <fullName evidence="2">Uncharacterized protein</fullName>
    </submittedName>
</protein>
<evidence type="ECO:0000313" key="3">
    <source>
        <dbReference type="Proteomes" id="UP000217790"/>
    </source>
</evidence>
<name>A0A2H3CMN8_ARMGA</name>
<dbReference type="InParanoid" id="A0A2H3CMN8"/>